<keyword evidence="2" id="KW-0282">Flagellum</keyword>
<keyword evidence="2" id="KW-0969">Cilium</keyword>
<name>A0A173T0W8_9FIRM</name>
<protein>
    <submittedName>
        <fullName evidence="2">Flagellar hook-associated protein 2 C-terminus</fullName>
    </submittedName>
</protein>
<evidence type="ECO:0000313" key="3">
    <source>
        <dbReference type="Proteomes" id="UP000095673"/>
    </source>
</evidence>
<accession>A0A173T0W8</accession>
<dbReference type="RefSeq" id="WP_070098684.1">
    <property type="nucleotide sequence ID" value="NZ_CP143947.1"/>
</dbReference>
<dbReference type="Proteomes" id="UP000095673">
    <property type="component" value="Unassembled WGS sequence"/>
</dbReference>
<sequence>MSEINSFSDYASKYNTNMDYSSLFGGGAPYIDNGMGGINVSDYAMIKNGSYGKLMKAYYAKQDADKLSQFGDSSKTLTLMRSSADSLKKSAEVLGDVSLYEKKKFKKKDEETGEEIEVEDYDWDAITKAVKTFVDDYNSVVEQAGNSETKNVLRNAAWMTGITEKAGNLLSKVGITIGKGNKLEFDEEGLKKKTTLGESGIEFDNISTLKSLFTGYGSFASQIEQKASAISSAAARTKGVDQTYNKSGAYSDTLSKLFGSTVDEKVGDKFKDKDTVKDKNKDKEKDKSSDKTS</sequence>
<organism evidence="2 3">
    <name type="scientific">Agathobacter rectalis</name>
    <dbReference type="NCBI Taxonomy" id="39491"/>
    <lineage>
        <taxon>Bacteria</taxon>
        <taxon>Bacillati</taxon>
        <taxon>Bacillota</taxon>
        <taxon>Clostridia</taxon>
        <taxon>Lachnospirales</taxon>
        <taxon>Lachnospiraceae</taxon>
        <taxon>Agathobacter</taxon>
    </lineage>
</organism>
<evidence type="ECO:0000256" key="1">
    <source>
        <dbReference type="SAM" id="MobiDB-lite"/>
    </source>
</evidence>
<dbReference type="EMBL" id="CYXM01000005">
    <property type="protein sequence ID" value="CUM95649.1"/>
    <property type="molecule type" value="Genomic_DNA"/>
</dbReference>
<feature type="region of interest" description="Disordered" evidence="1">
    <location>
        <begin position="273"/>
        <end position="293"/>
    </location>
</feature>
<proteinExistence type="predicted"/>
<dbReference type="AlphaFoldDB" id="A0A173T0W8"/>
<reference evidence="2 3" key="1">
    <citation type="submission" date="2015-09" db="EMBL/GenBank/DDBJ databases">
        <authorList>
            <consortium name="Pathogen Informatics"/>
        </authorList>
    </citation>
    <scope>NUCLEOTIDE SEQUENCE [LARGE SCALE GENOMIC DNA]</scope>
    <source>
        <strain evidence="2 3">2789STDY5834968</strain>
    </source>
</reference>
<gene>
    <name evidence="2" type="ORF">ERS852580_01313</name>
</gene>
<evidence type="ECO:0000313" key="2">
    <source>
        <dbReference type="EMBL" id="CUM95649.1"/>
    </source>
</evidence>
<keyword evidence="2" id="KW-0966">Cell projection</keyword>